<accession>A0ABR7CPZ1</accession>
<dbReference type="RefSeq" id="WP_118657249.1">
    <property type="nucleotide sequence ID" value="NZ_JACOOK010000008.1"/>
</dbReference>
<gene>
    <name evidence="2" type="ORF">H8S08_11980</name>
</gene>
<evidence type="ECO:0000256" key="1">
    <source>
        <dbReference type="SAM" id="SignalP"/>
    </source>
</evidence>
<protein>
    <recommendedName>
        <fullName evidence="4">IPT/TIG domain-containing protein</fullName>
    </recommendedName>
</protein>
<evidence type="ECO:0000313" key="3">
    <source>
        <dbReference type="Proteomes" id="UP000636891"/>
    </source>
</evidence>
<reference evidence="2 3" key="1">
    <citation type="submission" date="2020-08" db="EMBL/GenBank/DDBJ databases">
        <title>Genome public.</title>
        <authorList>
            <person name="Liu C."/>
            <person name="Sun Q."/>
        </authorList>
    </citation>
    <scope>NUCLEOTIDE SEQUENCE [LARGE SCALE GENOMIC DNA]</scope>
    <source>
        <strain evidence="2 3">New-7</strain>
    </source>
</reference>
<feature type="chain" id="PRO_5047327947" description="IPT/TIG domain-containing protein" evidence="1">
    <location>
        <begin position="18"/>
        <end position="603"/>
    </location>
</feature>
<dbReference type="EMBL" id="JACOOK010000008">
    <property type="protein sequence ID" value="MBC5617723.1"/>
    <property type="molecule type" value="Genomic_DNA"/>
</dbReference>
<comment type="caution">
    <text evidence="2">The sequence shown here is derived from an EMBL/GenBank/DDBJ whole genome shotgun (WGS) entry which is preliminary data.</text>
</comment>
<dbReference type="PROSITE" id="PS51257">
    <property type="entry name" value="PROKAR_LIPOPROTEIN"/>
    <property type="match status" value="1"/>
</dbReference>
<name>A0ABR7CPZ1_9BACT</name>
<dbReference type="InterPro" id="IPR032675">
    <property type="entry name" value="LRR_dom_sf"/>
</dbReference>
<sequence length="603" mass="65907">MKKYLLLLASIATMGFAATSCSDEKNDGGEDPDLTTPIELSGVVIPTFQESMKGANVTIQGKGFLGKDKIALTPRPSGTAVEVAPAEITASKLVFKFPSDLATSEEGWTLTLKRGTQSKEIGTMMPEDPEDPELTTPIELSDVVIPDFTESMKGASVTIDGKGFLGKDRVELKPVSGGDAVEVTNSEVTDAKLAFTFPDDLAIDEQGWTLTLKRGTQSKEFGTLKPVDPADDPDLNTPIELASLSVPSFVESMVGGNVTVTGRGFLGKDKIVLQPRSGGDAVETVSGEITDAKLVFAFPADLAVDAKGWVMTLKRGTQTQELGCFRSAVGRFMVPDAAFREYLQSLVPDNKYLFDEKGNAYKPDAAEVVFPDEVKYESTYKTLNLIDKAVTSVEGLEGFPDAANIKFFSLDNSKLQSLDMTLFPNCERLEARNTGTLETVNFGAVGVAPANELRYLHLNGNKIKRLDVSNVVKLCELTIMDNPLEYLDIRNMMANADGYMYLWKKPGRAAVNFEFTEDTSVERTLKVEYYWWRCVSQSNVDTVGAELTWVTDNPAIDALNAGVIVECWTYWGENGQPQTLMHTHNKNGENHEICDLYPGSLHP</sequence>
<organism evidence="2 3">
    <name type="scientific">Alistipes hominis</name>
    <dbReference type="NCBI Taxonomy" id="2763015"/>
    <lineage>
        <taxon>Bacteria</taxon>
        <taxon>Pseudomonadati</taxon>
        <taxon>Bacteroidota</taxon>
        <taxon>Bacteroidia</taxon>
        <taxon>Bacteroidales</taxon>
        <taxon>Rikenellaceae</taxon>
        <taxon>Alistipes</taxon>
    </lineage>
</organism>
<dbReference type="Gene3D" id="2.60.40.3920">
    <property type="match status" value="1"/>
</dbReference>
<dbReference type="SUPFAM" id="SSF52058">
    <property type="entry name" value="L domain-like"/>
    <property type="match status" value="1"/>
</dbReference>
<evidence type="ECO:0000313" key="2">
    <source>
        <dbReference type="EMBL" id="MBC5617723.1"/>
    </source>
</evidence>
<keyword evidence="3" id="KW-1185">Reference proteome</keyword>
<keyword evidence="1" id="KW-0732">Signal</keyword>
<evidence type="ECO:0008006" key="4">
    <source>
        <dbReference type="Google" id="ProtNLM"/>
    </source>
</evidence>
<dbReference type="Proteomes" id="UP000636891">
    <property type="component" value="Unassembled WGS sequence"/>
</dbReference>
<dbReference type="Gene3D" id="3.80.10.10">
    <property type="entry name" value="Ribonuclease Inhibitor"/>
    <property type="match status" value="1"/>
</dbReference>
<proteinExistence type="predicted"/>
<feature type="signal peptide" evidence="1">
    <location>
        <begin position="1"/>
        <end position="17"/>
    </location>
</feature>